<dbReference type="EMBL" id="KI393980">
    <property type="protein sequence ID" value="ERN05880.1"/>
    <property type="molecule type" value="Genomic_DNA"/>
</dbReference>
<dbReference type="InterPro" id="IPR032675">
    <property type="entry name" value="LRR_dom_sf"/>
</dbReference>
<organism evidence="3 4">
    <name type="scientific">Amborella trichopoda</name>
    <dbReference type="NCBI Taxonomy" id="13333"/>
    <lineage>
        <taxon>Eukaryota</taxon>
        <taxon>Viridiplantae</taxon>
        <taxon>Streptophyta</taxon>
        <taxon>Embryophyta</taxon>
        <taxon>Tracheophyta</taxon>
        <taxon>Spermatophyta</taxon>
        <taxon>Magnoliopsida</taxon>
        <taxon>Amborellales</taxon>
        <taxon>Amborellaceae</taxon>
        <taxon>Amborella</taxon>
    </lineage>
</organism>
<dbReference type="PANTHER" id="PTHR15140">
    <property type="entry name" value="TUBULIN-SPECIFIC CHAPERONE E"/>
    <property type="match status" value="1"/>
</dbReference>
<dbReference type="Gramene" id="ERN05880">
    <property type="protein sequence ID" value="ERN05880"/>
    <property type="gene ID" value="AMTR_s00006p00265550"/>
</dbReference>
<reference evidence="4" key="1">
    <citation type="journal article" date="2013" name="Science">
        <title>The Amborella genome and the evolution of flowering plants.</title>
        <authorList>
            <consortium name="Amborella Genome Project"/>
        </authorList>
    </citation>
    <scope>NUCLEOTIDE SEQUENCE [LARGE SCALE GENOMIC DNA]</scope>
</reference>
<proteinExistence type="predicted"/>
<evidence type="ECO:0000313" key="4">
    <source>
        <dbReference type="Proteomes" id="UP000017836"/>
    </source>
</evidence>
<keyword evidence="1" id="KW-0677">Repeat</keyword>
<evidence type="ECO:0000313" key="3">
    <source>
        <dbReference type="EMBL" id="ERN05880.1"/>
    </source>
</evidence>
<dbReference type="Gene3D" id="3.80.10.10">
    <property type="entry name" value="Ribonuclease Inhibitor"/>
    <property type="match status" value="1"/>
</dbReference>
<name>W1PFN8_AMBTC</name>
<keyword evidence="4" id="KW-1185">Reference proteome</keyword>
<feature type="domain" description="Disease resistance R13L4/SHOC-2-like LRR" evidence="2">
    <location>
        <begin position="98"/>
        <end position="283"/>
    </location>
</feature>
<dbReference type="SUPFAM" id="SSF52047">
    <property type="entry name" value="RNI-like"/>
    <property type="match status" value="1"/>
</dbReference>
<gene>
    <name evidence="3" type="ORF">AMTR_s00006p00265550</name>
</gene>
<dbReference type="PANTHER" id="PTHR15140:SF57">
    <property type="entry name" value="RX N-TERMINAL DOMAIN-CONTAINING PROTEIN"/>
    <property type="match status" value="1"/>
</dbReference>
<accession>W1PFN8</accession>
<sequence>MNTFKELLDRSMLLFGEETKQGDAHSSRVHDIICEFALPIAKEEMLGEFYGGEGQLSCKFMKLRVLHVESSKLRKHVETSLSHVTTNGITFKYREATRSLENLQIRYHLNITDVGVVRGLCYLRRLRVLRMKWEMRELCCSEFVASINKFRELTILHIWIASALEDIDGAPPSVFDLQAFQPPPSLWFLILYMRMQRIPSALTSHSRIAVLNLKGTKLSEDPIAALQSLPNLSTLNLSKAYTCQKIGGCGRGSFPSLKNLSLGSMEKWGEIEEGSFPCLSYLHIFQN</sequence>
<protein>
    <recommendedName>
        <fullName evidence="2">Disease resistance R13L4/SHOC-2-like LRR domain-containing protein</fullName>
    </recommendedName>
</protein>
<dbReference type="AlphaFoldDB" id="W1PFN8"/>
<dbReference type="Proteomes" id="UP000017836">
    <property type="component" value="Unassembled WGS sequence"/>
</dbReference>
<dbReference type="InterPro" id="IPR055414">
    <property type="entry name" value="LRR_R13L4/SHOC2-like"/>
</dbReference>
<evidence type="ECO:0000256" key="1">
    <source>
        <dbReference type="ARBA" id="ARBA00022737"/>
    </source>
</evidence>
<evidence type="ECO:0000259" key="2">
    <source>
        <dbReference type="Pfam" id="PF23598"/>
    </source>
</evidence>
<dbReference type="Pfam" id="PF23598">
    <property type="entry name" value="LRR_14"/>
    <property type="match status" value="1"/>
</dbReference>
<dbReference type="HOGENOM" id="CLU_970898_0_0_1"/>